<dbReference type="PANTHER" id="PTHR32063">
    <property type="match status" value="1"/>
</dbReference>
<dbReference type="InterPro" id="IPR027463">
    <property type="entry name" value="AcrB_DN_DC_subdom"/>
</dbReference>
<dbReference type="PANTHER" id="PTHR32063:SF16">
    <property type="entry name" value="CATION EFFLUX SYSTEM (ACRB_ACRD_ACRF FAMILY)"/>
    <property type="match status" value="1"/>
</dbReference>
<dbReference type="GO" id="GO:0005886">
    <property type="term" value="C:plasma membrane"/>
    <property type="evidence" value="ECO:0007669"/>
    <property type="project" value="TreeGrafter"/>
</dbReference>
<dbReference type="InterPro" id="IPR001036">
    <property type="entry name" value="Acrflvin-R"/>
</dbReference>
<dbReference type="SUPFAM" id="SSF82866">
    <property type="entry name" value="Multidrug efflux transporter AcrB transmembrane domain"/>
    <property type="match status" value="2"/>
</dbReference>
<feature type="transmembrane region" description="Helical" evidence="2">
    <location>
        <begin position="390"/>
        <end position="412"/>
    </location>
</feature>
<organism evidence="3">
    <name type="scientific">Oscillatoriales cyanobacterium SpSt-418</name>
    <dbReference type="NCBI Taxonomy" id="2282169"/>
    <lineage>
        <taxon>Bacteria</taxon>
        <taxon>Bacillati</taxon>
        <taxon>Cyanobacteriota</taxon>
        <taxon>Cyanophyceae</taxon>
        <taxon>Oscillatoriophycideae</taxon>
        <taxon>Oscillatoriales</taxon>
    </lineage>
</organism>
<dbReference type="Gene3D" id="3.30.70.1440">
    <property type="entry name" value="Multidrug efflux transporter AcrB pore domain"/>
    <property type="match status" value="1"/>
</dbReference>
<name>A0A7C3KFL3_9CYAN</name>
<dbReference type="Gene3D" id="3.30.70.1320">
    <property type="entry name" value="Multidrug efflux transporter AcrB pore domain like"/>
    <property type="match status" value="1"/>
</dbReference>
<dbReference type="SUPFAM" id="SSF82693">
    <property type="entry name" value="Multidrug efflux transporter AcrB pore domain, PN1, PN2, PC1 and PC2 subdomains"/>
    <property type="match status" value="3"/>
</dbReference>
<evidence type="ECO:0000256" key="2">
    <source>
        <dbReference type="SAM" id="Phobius"/>
    </source>
</evidence>
<gene>
    <name evidence="3" type="ORF">ENR64_19365</name>
</gene>
<proteinExistence type="predicted"/>
<feature type="compositionally biased region" description="Low complexity" evidence="1">
    <location>
        <begin position="1103"/>
        <end position="1119"/>
    </location>
</feature>
<feature type="transmembrane region" description="Helical" evidence="2">
    <location>
        <begin position="418"/>
        <end position="441"/>
    </location>
</feature>
<feature type="transmembrane region" description="Helical" evidence="2">
    <location>
        <begin position="365"/>
        <end position="383"/>
    </location>
</feature>
<evidence type="ECO:0000313" key="3">
    <source>
        <dbReference type="EMBL" id="HFM99869.1"/>
    </source>
</evidence>
<feature type="region of interest" description="Disordered" evidence="1">
    <location>
        <begin position="1092"/>
        <end position="1119"/>
    </location>
</feature>
<dbReference type="GO" id="GO:0042910">
    <property type="term" value="F:xenobiotic transmembrane transporter activity"/>
    <property type="evidence" value="ECO:0007669"/>
    <property type="project" value="TreeGrafter"/>
</dbReference>
<dbReference type="Gene3D" id="3.30.70.1430">
    <property type="entry name" value="Multidrug efflux transporter AcrB pore domain"/>
    <property type="match status" value="2"/>
</dbReference>
<feature type="transmembrane region" description="Helical" evidence="2">
    <location>
        <begin position="479"/>
        <end position="500"/>
    </location>
</feature>
<dbReference type="SUPFAM" id="SSF82714">
    <property type="entry name" value="Multidrug efflux transporter AcrB TolC docking domain, DN and DC subdomains"/>
    <property type="match status" value="2"/>
</dbReference>
<dbReference type="Gene3D" id="1.20.1640.10">
    <property type="entry name" value="Multidrug efflux transporter AcrB transmembrane domain"/>
    <property type="match status" value="2"/>
</dbReference>
<dbReference type="PRINTS" id="PR00702">
    <property type="entry name" value="ACRIFLAVINRP"/>
</dbReference>
<dbReference type="EMBL" id="DSRU01000276">
    <property type="protein sequence ID" value="HFM99869.1"/>
    <property type="molecule type" value="Genomic_DNA"/>
</dbReference>
<dbReference type="Pfam" id="PF00873">
    <property type="entry name" value="ACR_tran"/>
    <property type="match status" value="1"/>
</dbReference>
<feature type="transmembrane region" description="Helical" evidence="2">
    <location>
        <begin position="935"/>
        <end position="954"/>
    </location>
</feature>
<feature type="transmembrane region" description="Helical" evidence="2">
    <location>
        <begin position="1031"/>
        <end position="1052"/>
    </location>
</feature>
<feature type="transmembrane region" description="Helical" evidence="2">
    <location>
        <begin position="987"/>
        <end position="1011"/>
    </location>
</feature>
<reference evidence="3" key="1">
    <citation type="journal article" date="2020" name="mSystems">
        <title>Genome- and Community-Level Interaction Insights into Carbon Utilization and Element Cycling Functions of Hydrothermarchaeota in Hydrothermal Sediment.</title>
        <authorList>
            <person name="Zhou Z."/>
            <person name="Liu Y."/>
            <person name="Xu W."/>
            <person name="Pan J."/>
            <person name="Luo Z.H."/>
            <person name="Li M."/>
        </authorList>
    </citation>
    <scope>NUCLEOTIDE SEQUENCE [LARGE SCALE GENOMIC DNA]</scope>
    <source>
        <strain evidence="3">SpSt-418</strain>
    </source>
</reference>
<keyword evidence="2" id="KW-0812">Transmembrane</keyword>
<protein>
    <submittedName>
        <fullName evidence="3">Efflux RND transporter permease subunit</fullName>
    </submittedName>
</protein>
<feature type="transmembrane region" description="Helical" evidence="2">
    <location>
        <begin position="1058"/>
        <end position="1083"/>
    </location>
</feature>
<dbReference type="AlphaFoldDB" id="A0A7C3KFL3"/>
<keyword evidence="2" id="KW-0472">Membrane</keyword>
<comment type="caution">
    <text evidence="3">The sequence shown here is derived from an EMBL/GenBank/DDBJ whole genome shotgun (WGS) entry which is preliminary data.</text>
</comment>
<evidence type="ECO:0000256" key="1">
    <source>
        <dbReference type="SAM" id="MobiDB-lite"/>
    </source>
</evidence>
<feature type="transmembrane region" description="Helical" evidence="2">
    <location>
        <begin position="25"/>
        <end position="44"/>
    </location>
</feature>
<keyword evidence="2" id="KW-1133">Transmembrane helix</keyword>
<accession>A0A7C3KFL3</accession>
<sequence>MKSPHSSYKLGFVGKLAKQFIDSKLTPLIILVSLLLGIGATLILPREEEPQITVPMADVFVQMPGASAKDVEQRVTAPMEKLIKELPGVEYVYSTSRPGSSLVIVRFLVGQNTEDSIVQLYNKLYANFDKIPPGVSQPLIKSRSIDDVPILTLTLWGEQSSGAELRQIAAQLDEQIKQVPDVSETTIIGGQKRQLRVDLDPARLNAYGLSPLEISKAFQAQNAELASGAFNQNNQSFLVRTQSFVRSAEDAKGLVVAVANNQPVYLRDVASVTDGSEEPASYVFFGQGKGRHEGEKSGSPAPAIASETEAVTIAIAKRSGANAIQVSHRVLHKLEQIQHNYIPKNVHLMVTRDYGETAAERSNELLFHMLIAVGSVTLLMWFVMGKKEAIVVAVSIPVTLALTLASFVFYGFTLNRVTFFALIFSIGILVDDAIVVVENVGRHLQLPENKRRLQLSTNRRRTLQQIVLEAVDEVGNPTILATLAVIAAILPMAFVGGLMGPYMRPIPLGASAAMIFSALVAFIVVPWTTMRVFSGASHQAHEHGEDALSRLYRKFMYPLVHYPRRGTLFLVATALALVLIVGGLAGFRLVILKMLPFDNKSELQVVVNLPEGTTLEQTARVTREMGQYLATVPEVVNYQSYVGTASPYNFNGLVRHYFLRSGANVADIQVNFSGKGDRKRQSHEIAKAIRPKLKEIGDRYHARIQVAEIPPGPPVLQTLVTEVYGPDYQGQIDLATQIRQLYQSTDGVVDVDWYVEAPQTDYRVAIDREKAALNGISPAQISEVLQMALSGQNAGLLHDENAREDVAINLRFDQASRSSLADLQSINLRGSNGNLVPLSTLVKTEKTIADTSIYHKNLQPVVYVLGDVSGKVESAVYAMLNLQPKIDKLLAHSATASGHPPHTTTYLTQQPPTTETYAIKWDGEWQVTYEVFRDLGIAFAVVLVLIYALVVGWFQSFTTPLVIMAAIPFSLVGIMPAHWLMGSFFTATSMIGFIAGAGIVVRNSIILVDFIELRLKEGMPLEEAVVDAGAVRFRPMLLTAAAVVVGSAIILADPIFQGLAISLMAGEVASLLLSRSAVPILYYKLWRDRKGKQKDINTEADESASPSMSDSMMSSTKPT</sequence>
<feature type="transmembrane region" description="Helical" evidence="2">
    <location>
        <begin position="568"/>
        <end position="591"/>
    </location>
</feature>
<dbReference type="Gene3D" id="3.30.2090.10">
    <property type="entry name" value="Multidrug efflux transporter AcrB TolC docking domain, DN and DC subdomains"/>
    <property type="match status" value="2"/>
</dbReference>
<feature type="transmembrane region" description="Helical" evidence="2">
    <location>
        <begin position="506"/>
        <end position="525"/>
    </location>
</feature>